<protein>
    <submittedName>
        <fullName evidence="1">Uncharacterized protein</fullName>
    </submittedName>
</protein>
<dbReference type="SUPFAM" id="SSF48425">
    <property type="entry name" value="Sec7 domain"/>
    <property type="match status" value="1"/>
</dbReference>
<dbReference type="AlphaFoldDB" id="A0A183NN32"/>
<dbReference type="InterPro" id="IPR035999">
    <property type="entry name" value="Sec7_dom_sf"/>
</dbReference>
<organism evidence="1 2">
    <name type="scientific">Schistosoma mattheei</name>
    <dbReference type="NCBI Taxonomy" id="31246"/>
    <lineage>
        <taxon>Eukaryota</taxon>
        <taxon>Metazoa</taxon>
        <taxon>Spiralia</taxon>
        <taxon>Lophotrochozoa</taxon>
        <taxon>Platyhelminthes</taxon>
        <taxon>Trematoda</taxon>
        <taxon>Digenea</taxon>
        <taxon>Strigeidida</taxon>
        <taxon>Schistosomatoidea</taxon>
        <taxon>Schistosomatidae</taxon>
        <taxon>Schistosoma</taxon>
    </lineage>
</organism>
<accession>A0A183NN32</accession>
<sequence>MNRGINDSQDLPESYLAQIYDEIANAGIKLKADDNVTKLTKISTSTEISPKLDNRRQTGDGEILGDSVSFFFANKNK</sequence>
<dbReference type="Proteomes" id="UP000269396">
    <property type="component" value="Unassembled WGS sequence"/>
</dbReference>
<gene>
    <name evidence="1" type="ORF">SMTD_LOCUS3518</name>
</gene>
<evidence type="ECO:0000313" key="1">
    <source>
        <dbReference type="EMBL" id="VDO96273.1"/>
    </source>
</evidence>
<keyword evidence="2" id="KW-1185">Reference proteome</keyword>
<dbReference type="GO" id="GO:0032012">
    <property type="term" value="P:regulation of ARF protein signal transduction"/>
    <property type="evidence" value="ECO:0007669"/>
    <property type="project" value="InterPro"/>
</dbReference>
<reference evidence="1 2" key="1">
    <citation type="submission" date="2018-11" db="EMBL/GenBank/DDBJ databases">
        <authorList>
            <consortium name="Pathogen Informatics"/>
        </authorList>
    </citation>
    <scope>NUCLEOTIDE SEQUENCE [LARGE SCALE GENOMIC DNA]</scope>
    <source>
        <strain>Denwood</strain>
        <strain evidence="2">Zambia</strain>
    </source>
</reference>
<dbReference type="GO" id="GO:0005085">
    <property type="term" value="F:guanyl-nucleotide exchange factor activity"/>
    <property type="evidence" value="ECO:0007669"/>
    <property type="project" value="InterPro"/>
</dbReference>
<name>A0A183NN32_9TREM</name>
<dbReference type="InterPro" id="IPR023394">
    <property type="entry name" value="Sec7_C_sf"/>
</dbReference>
<proteinExistence type="predicted"/>
<dbReference type="EMBL" id="UZAL01006560">
    <property type="protein sequence ID" value="VDO96273.1"/>
    <property type="molecule type" value="Genomic_DNA"/>
</dbReference>
<dbReference type="Gene3D" id="1.10.1000.11">
    <property type="entry name" value="Arf Nucleotide-binding Site Opener,domain 2"/>
    <property type="match status" value="1"/>
</dbReference>
<evidence type="ECO:0000313" key="2">
    <source>
        <dbReference type="Proteomes" id="UP000269396"/>
    </source>
</evidence>
<dbReference type="STRING" id="31246.A0A183NN32"/>